<protein>
    <recommendedName>
        <fullName evidence="7">Acidic leucine-rich nuclear phosphoprotein 32-related protein</fullName>
    </recommendedName>
</protein>
<dbReference type="Gene3D" id="3.80.10.10">
    <property type="entry name" value="Ribonuclease Inhibitor"/>
    <property type="match status" value="1"/>
</dbReference>
<dbReference type="FunFam" id="3.80.10.10:FF:000131">
    <property type="entry name" value="acidic leucine-rich nuclear phosphoprotein 32-related protein-like"/>
    <property type="match status" value="1"/>
</dbReference>
<dbReference type="Proteomes" id="UP000639772">
    <property type="component" value="Chromosome 12"/>
</dbReference>
<dbReference type="InterPro" id="IPR001611">
    <property type="entry name" value="Leu-rich_rpt"/>
</dbReference>
<dbReference type="InterPro" id="IPR045081">
    <property type="entry name" value="AN32"/>
</dbReference>
<gene>
    <name evidence="5" type="ORF">HPP92_023349</name>
</gene>
<feature type="compositionally biased region" description="Acidic residues" evidence="4">
    <location>
        <begin position="267"/>
        <end position="300"/>
    </location>
</feature>
<dbReference type="Pfam" id="PF14580">
    <property type="entry name" value="LRR_9"/>
    <property type="match status" value="1"/>
</dbReference>
<feature type="compositionally biased region" description="Acidic residues" evidence="4">
    <location>
        <begin position="434"/>
        <end position="446"/>
    </location>
</feature>
<sequence length="515" mass="57314">MDEAWERSVETALEAQKTPSSELRALNLDGAVKSLHGCLPPAELLERFPSLEHLSIANVGAHSLERFPRLSKLQNLSLSDNRIAGGLERLVEAGLYSLRDLDLSNNRIQFIEDLAPLSQLQLVSLDLYECPVTRVDGYRSKVFSMIRTLKYLDKLDVNGNERLETDDEEEEEEEEDEYDEEEEDPGSGEVDGDDQGLKIVNGAVSSTDRDAVILDADEDDGSDADEEQIEIIRNGTHSESTRGYNHRLSNGFQVAAAAAAAASTSVDGDDNDDEEDVDDEDDNDGLGEEIDEEEVEEDDIVEVHDVLDSDDDDEDAVDDVGENEEEIDEDDVDDDAGDEDVDDDNDYDDDDDDDDDEEEDEEDDVDEEEDDVGVEDEEDGEPGSTGRLASVEEEIDGHDLGEEDENGEIGEEDENGEIGEEDELDLDDRNHEEDYSDGEEEDDLDGEYLVQPIVRQNGSEGNVGNVEDEDVGRDEQLRNGTLQQATSSDASKRRRDEEGDVDDENFKDLKVSKRR</sequence>
<feature type="compositionally biased region" description="Acidic residues" evidence="4">
    <location>
        <begin position="391"/>
        <end position="426"/>
    </location>
</feature>
<feature type="region of interest" description="Disordered" evidence="4">
    <location>
        <begin position="209"/>
        <end position="245"/>
    </location>
</feature>
<proteinExistence type="inferred from homology"/>
<feature type="compositionally biased region" description="Acidic residues" evidence="4">
    <location>
        <begin position="164"/>
        <end position="194"/>
    </location>
</feature>
<evidence type="ECO:0000256" key="4">
    <source>
        <dbReference type="SAM" id="MobiDB-lite"/>
    </source>
</evidence>
<feature type="compositionally biased region" description="Polar residues" evidence="4">
    <location>
        <begin position="478"/>
        <end position="489"/>
    </location>
</feature>
<evidence type="ECO:0000256" key="1">
    <source>
        <dbReference type="ARBA" id="ARBA00022614"/>
    </source>
</evidence>
<comment type="caution">
    <text evidence="5">The sequence shown here is derived from an EMBL/GenBank/DDBJ whole genome shotgun (WGS) entry which is preliminary data.</text>
</comment>
<dbReference type="PANTHER" id="PTHR11375">
    <property type="entry name" value="ACIDIC LEUCINE-RICH NUCLEAR PHOSPHOPROTEIN 32"/>
    <property type="match status" value="1"/>
</dbReference>
<dbReference type="GO" id="GO:0005634">
    <property type="term" value="C:nucleus"/>
    <property type="evidence" value="ECO:0007669"/>
    <property type="project" value="TreeGrafter"/>
</dbReference>
<feature type="region of interest" description="Disordered" evidence="4">
    <location>
        <begin position="258"/>
        <end position="515"/>
    </location>
</feature>
<keyword evidence="2" id="KW-0677">Repeat</keyword>
<evidence type="ECO:0000313" key="6">
    <source>
        <dbReference type="Proteomes" id="UP000639772"/>
    </source>
</evidence>
<feature type="compositionally biased region" description="Polar residues" evidence="4">
    <location>
        <begin position="235"/>
        <end position="245"/>
    </location>
</feature>
<dbReference type="PROSITE" id="PS51450">
    <property type="entry name" value="LRR"/>
    <property type="match status" value="1"/>
</dbReference>
<dbReference type="PANTHER" id="PTHR11375:SF18">
    <property type="entry name" value="ACIDIC LEUCINE-RICH NUCLEAR PHOSPHOPROTEIN 32-RELATED PROTEIN 2"/>
    <property type="match status" value="1"/>
</dbReference>
<dbReference type="GO" id="GO:0042393">
    <property type="term" value="F:histone binding"/>
    <property type="evidence" value="ECO:0007669"/>
    <property type="project" value="TreeGrafter"/>
</dbReference>
<dbReference type="SMART" id="SM00365">
    <property type="entry name" value="LRR_SD22"/>
    <property type="match status" value="2"/>
</dbReference>
<evidence type="ECO:0008006" key="7">
    <source>
        <dbReference type="Google" id="ProtNLM"/>
    </source>
</evidence>
<feature type="compositionally biased region" description="Basic and acidic residues" evidence="4">
    <location>
        <begin position="504"/>
        <end position="515"/>
    </location>
</feature>
<organism evidence="5 6">
    <name type="scientific">Vanilla planifolia</name>
    <name type="common">Vanilla</name>
    <dbReference type="NCBI Taxonomy" id="51239"/>
    <lineage>
        <taxon>Eukaryota</taxon>
        <taxon>Viridiplantae</taxon>
        <taxon>Streptophyta</taxon>
        <taxon>Embryophyta</taxon>
        <taxon>Tracheophyta</taxon>
        <taxon>Spermatophyta</taxon>
        <taxon>Magnoliopsida</taxon>
        <taxon>Liliopsida</taxon>
        <taxon>Asparagales</taxon>
        <taxon>Orchidaceae</taxon>
        <taxon>Vanilloideae</taxon>
        <taxon>Vanilleae</taxon>
        <taxon>Vanilla</taxon>
    </lineage>
</organism>
<evidence type="ECO:0000256" key="3">
    <source>
        <dbReference type="ARBA" id="ARBA00025777"/>
    </source>
</evidence>
<comment type="similarity">
    <text evidence="3">Belongs to the ANP32 family.</text>
</comment>
<dbReference type="AlphaFoldDB" id="A0A835PTT0"/>
<feature type="compositionally biased region" description="Acidic residues" evidence="4">
    <location>
        <begin position="215"/>
        <end position="229"/>
    </location>
</feature>
<dbReference type="InterPro" id="IPR032675">
    <property type="entry name" value="LRR_dom_sf"/>
</dbReference>
<keyword evidence="1" id="KW-0433">Leucine-rich repeat</keyword>
<dbReference type="OrthoDB" id="2160613at2759"/>
<feature type="region of interest" description="Disordered" evidence="4">
    <location>
        <begin position="160"/>
        <end position="196"/>
    </location>
</feature>
<evidence type="ECO:0000313" key="5">
    <source>
        <dbReference type="EMBL" id="KAG0460221.1"/>
    </source>
</evidence>
<name>A0A835PTT0_VANPL</name>
<dbReference type="EMBL" id="JADCNM010000012">
    <property type="protein sequence ID" value="KAG0460221.1"/>
    <property type="molecule type" value="Genomic_DNA"/>
</dbReference>
<dbReference type="SUPFAM" id="SSF52058">
    <property type="entry name" value="L domain-like"/>
    <property type="match status" value="1"/>
</dbReference>
<accession>A0A835PTT0</accession>
<feature type="compositionally biased region" description="Acidic residues" evidence="4">
    <location>
        <begin position="308"/>
        <end position="381"/>
    </location>
</feature>
<evidence type="ECO:0000256" key="2">
    <source>
        <dbReference type="ARBA" id="ARBA00022737"/>
    </source>
</evidence>
<reference evidence="5 6" key="1">
    <citation type="journal article" date="2020" name="Nat. Food">
        <title>A phased Vanilla planifolia genome enables genetic improvement of flavour and production.</title>
        <authorList>
            <person name="Hasing T."/>
            <person name="Tang H."/>
            <person name="Brym M."/>
            <person name="Khazi F."/>
            <person name="Huang T."/>
            <person name="Chambers A.H."/>
        </authorList>
    </citation>
    <scope>NUCLEOTIDE SEQUENCE [LARGE SCALE GENOMIC DNA]</scope>
    <source>
        <tissue evidence="5">Leaf</tissue>
    </source>
</reference>